<organism evidence="3 4">
    <name type="scientific">Morella rubra</name>
    <name type="common">Chinese bayberry</name>
    <dbReference type="NCBI Taxonomy" id="262757"/>
    <lineage>
        <taxon>Eukaryota</taxon>
        <taxon>Viridiplantae</taxon>
        <taxon>Streptophyta</taxon>
        <taxon>Embryophyta</taxon>
        <taxon>Tracheophyta</taxon>
        <taxon>Spermatophyta</taxon>
        <taxon>Magnoliopsida</taxon>
        <taxon>eudicotyledons</taxon>
        <taxon>Gunneridae</taxon>
        <taxon>Pentapetalae</taxon>
        <taxon>rosids</taxon>
        <taxon>fabids</taxon>
        <taxon>Fagales</taxon>
        <taxon>Myricaceae</taxon>
        <taxon>Morella</taxon>
    </lineage>
</organism>
<comment type="caution">
    <text evidence="3">The sequence shown here is derived from an EMBL/GenBank/DDBJ whole genome shotgun (WGS) entry which is preliminary data.</text>
</comment>
<keyword evidence="4" id="KW-1185">Reference proteome</keyword>
<protein>
    <recommendedName>
        <fullName evidence="5">Pentatricopeptide repeat-containing protein</fullName>
    </recommendedName>
</protein>
<sequence>MQNFCSPNLVTCNIMLKAYLLHGMFEEAKDLFHKMSENGNYIGRKSDYRVQVIPDIYTFNIMLDACIAEERWDDFENIYRRLLHNGYHFNAKRHLRMILDASRAGKGELLETTWNHLARADRTAPSPLIKERFLMKLENDDYAAALACVTSHPVVDLQAFSTMAWLNLFNKSAHRFRKDALFRLINEVSVLVSRTELQNPIVHNLISACKEFCRTQMTLAEIKQIEAVSTVQTELALKS</sequence>
<accession>A0A6A1WCC9</accession>
<proteinExistence type="predicted"/>
<evidence type="ECO:0000313" key="3">
    <source>
        <dbReference type="EMBL" id="KAB1222895.1"/>
    </source>
</evidence>
<dbReference type="Proteomes" id="UP000516437">
    <property type="component" value="Chromosome 2"/>
</dbReference>
<dbReference type="InterPro" id="IPR002885">
    <property type="entry name" value="PPR_rpt"/>
</dbReference>
<dbReference type="NCBIfam" id="TIGR00756">
    <property type="entry name" value="PPR"/>
    <property type="match status" value="2"/>
</dbReference>
<feature type="repeat" description="PPR" evidence="2">
    <location>
        <begin position="55"/>
        <end position="89"/>
    </location>
</feature>
<feature type="repeat" description="PPR" evidence="2">
    <location>
        <begin position="8"/>
        <end position="42"/>
    </location>
</feature>
<dbReference type="GO" id="GO:0009507">
    <property type="term" value="C:chloroplast"/>
    <property type="evidence" value="ECO:0007669"/>
    <property type="project" value="TreeGrafter"/>
</dbReference>
<dbReference type="GO" id="GO:0009658">
    <property type="term" value="P:chloroplast organization"/>
    <property type="evidence" value="ECO:0007669"/>
    <property type="project" value="InterPro"/>
</dbReference>
<dbReference type="OrthoDB" id="1909155at2759"/>
<evidence type="ECO:0000256" key="1">
    <source>
        <dbReference type="ARBA" id="ARBA00022737"/>
    </source>
</evidence>
<dbReference type="Gene3D" id="1.25.40.10">
    <property type="entry name" value="Tetratricopeptide repeat domain"/>
    <property type="match status" value="1"/>
</dbReference>
<dbReference type="PROSITE" id="PS51375">
    <property type="entry name" value="PPR"/>
    <property type="match status" value="2"/>
</dbReference>
<evidence type="ECO:0008006" key="5">
    <source>
        <dbReference type="Google" id="ProtNLM"/>
    </source>
</evidence>
<dbReference type="EMBL" id="RXIC02000020">
    <property type="protein sequence ID" value="KAB1222895.1"/>
    <property type="molecule type" value="Genomic_DNA"/>
</dbReference>
<dbReference type="PANTHER" id="PTHR46935">
    <property type="entry name" value="OS01G0674700 PROTEIN"/>
    <property type="match status" value="1"/>
</dbReference>
<evidence type="ECO:0000256" key="2">
    <source>
        <dbReference type="PROSITE-ProRule" id="PRU00708"/>
    </source>
</evidence>
<reference evidence="3 4" key="1">
    <citation type="journal article" date="2019" name="Plant Biotechnol. J.">
        <title>The red bayberry genome and genetic basis of sex determination.</title>
        <authorList>
            <person name="Jia H.M."/>
            <person name="Jia H.J."/>
            <person name="Cai Q.L."/>
            <person name="Wang Y."/>
            <person name="Zhao H.B."/>
            <person name="Yang W.F."/>
            <person name="Wang G.Y."/>
            <person name="Li Y.H."/>
            <person name="Zhan D.L."/>
            <person name="Shen Y.T."/>
            <person name="Niu Q.F."/>
            <person name="Chang L."/>
            <person name="Qiu J."/>
            <person name="Zhao L."/>
            <person name="Xie H.B."/>
            <person name="Fu W.Y."/>
            <person name="Jin J."/>
            <person name="Li X.W."/>
            <person name="Jiao Y."/>
            <person name="Zhou C.C."/>
            <person name="Tu T."/>
            <person name="Chai C.Y."/>
            <person name="Gao J.L."/>
            <person name="Fan L.J."/>
            <person name="van de Weg E."/>
            <person name="Wang J.Y."/>
            <person name="Gao Z.S."/>
        </authorList>
    </citation>
    <scope>NUCLEOTIDE SEQUENCE [LARGE SCALE GENOMIC DNA]</scope>
    <source>
        <tissue evidence="3">Leaves</tissue>
    </source>
</reference>
<dbReference type="InterPro" id="IPR011990">
    <property type="entry name" value="TPR-like_helical_dom_sf"/>
</dbReference>
<evidence type="ECO:0000313" key="4">
    <source>
        <dbReference type="Proteomes" id="UP000516437"/>
    </source>
</evidence>
<name>A0A6A1WCC9_9ROSI</name>
<keyword evidence="1" id="KW-0677">Repeat</keyword>
<dbReference type="Pfam" id="PF01535">
    <property type="entry name" value="PPR"/>
    <property type="match status" value="2"/>
</dbReference>
<dbReference type="InterPro" id="IPR044645">
    <property type="entry name" value="DG1/EMB2279-like"/>
</dbReference>
<dbReference type="AlphaFoldDB" id="A0A6A1WCC9"/>
<gene>
    <name evidence="3" type="ORF">CJ030_MR2G013615</name>
</gene>
<dbReference type="PANTHER" id="PTHR46935:SF1">
    <property type="entry name" value="OS01G0674700 PROTEIN"/>
    <property type="match status" value="1"/>
</dbReference>